<feature type="binding site" evidence="8">
    <location>
        <position position="320"/>
    </location>
    <ligand>
        <name>ATP</name>
        <dbReference type="ChEBI" id="CHEBI:30616"/>
    </ligand>
</feature>
<dbReference type="GO" id="GO:0004672">
    <property type="term" value="F:protein kinase activity"/>
    <property type="evidence" value="ECO:0007669"/>
    <property type="project" value="InterPro"/>
</dbReference>
<dbReference type="PANTHER" id="PTHR45647:SF100">
    <property type="entry name" value="U-BOX DOMAIN-CONTAINING PROTEIN 33"/>
    <property type="match status" value="1"/>
</dbReference>
<dbReference type="InterPro" id="IPR051348">
    <property type="entry name" value="U-box_ubiquitin_ligases"/>
</dbReference>
<dbReference type="GO" id="GO:0005524">
    <property type="term" value="F:ATP binding"/>
    <property type="evidence" value="ECO:0007669"/>
    <property type="project" value="UniProtKB-UniRule"/>
</dbReference>
<gene>
    <name evidence="12" type="ORF">LUZ62_062032</name>
</gene>
<dbReference type="InterPro" id="IPR013083">
    <property type="entry name" value="Znf_RING/FYVE/PHD"/>
</dbReference>
<dbReference type="SMART" id="SM00504">
    <property type="entry name" value="Ubox"/>
    <property type="match status" value="1"/>
</dbReference>
<evidence type="ECO:0000256" key="8">
    <source>
        <dbReference type="PROSITE-ProRule" id="PRU10141"/>
    </source>
</evidence>
<evidence type="ECO:0000313" key="12">
    <source>
        <dbReference type="EMBL" id="KAJ4777775.1"/>
    </source>
</evidence>
<dbReference type="SUPFAM" id="SSF57850">
    <property type="entry name" value="RING/U-box"/>
    <property type="match status" value="1"/>
</dbReference>
<evidence type="ECO:0000256" key="9">
    <source>
        <dbReference type="SAM" id="Coils"/>
    </source>
</evidence>
<keyword evidence="13" id="KW-1185">Reference proteome</keyword>
<dbReference type="AlphaFoldDB" id="A0AAV8EC16"/>
<evidence type="ECO:0000256" key="2">
    <source>
        <dbReference type="ARBA" id="ARBA00004906"/>
    </source>
</evidence>
<keyword evidence="4" id="KW-0808">Transferase</keyword>
<reference evidence="12" key="1">
    <citation type="submission" date="2022-08" db="EMBL/GenBank/DDBJ databases">
        <authorList>
            <person name="Marques A."/>
        </authorList>
    </citation>
    <scope>NUCLEOTIDE SEQUENCE</scope>
    <source>
        <strain evidence="12">RhyPub2mFocal</strain>
        <tissue evidence="12">Leaves</tissue>
    </source>
</reference>
<dbReference type="PROSITE" id="PS50011">
    <property type="entry name" value="PROTEIN_KINASE_DOM"/>
    <property type="match status" value="1"/>
</dbReference>
<dbReference type="CDD" id="cd16655">
    <property type="entry name" value="RING-Ubox_WDSUB1-like"/>
    <property type="match status" value="1"/>
</dbReference>
<dbReference type="FunFam" id="3.30.200.20:FF:000162">
    <property type="entry name" value="Adenine nucleotide alpha hydrolase-like domain kinase"/>
    <property type="match status" value="1"/>
</dbReference>
<protein>
    <recommendedName>
        <fullName evidence="3">RING-type E3 ubiquitin transferase</fullName>
        <ecNumber evidence="3">2.3.2.27</ecNumber>
    </recommendedName>
</protein>
<accession>A0AAV8EC16</accession>
<dbReference type="PROSITE" id="PS00107">
    <property type="entry name" value="PROTEIN_KINASE_ATP"/>
    <property type="match status" value="1"/>
</dbReference>
<organism evidence="12 13">
    <name type="scientific">Rhynchospora pubera</name>
    <dbReference type="NCBI Taxonomy" id="906938"/>
    <lineage>
        <taxon>Eukaryota</taxon>
        <taxon>Viridiplantae</taxon>
        <taxon>Streptophyta</taxon>
        <taxon>Embryophyta</taxon>
        <taxon>Tracheophyta</taxon>
        <taxon>Spermatophyta</taxon>
        <taxon>Magnoliopsida</taxon>
        <taxon>Liliopsida</taxon>
        <taxon>Poales</taxon>
        <taxon>Cyperaceae</taxon>
        <taxon>Cyperoideae</taxon>
        <taxon>Rhynchosporeae</taxon>
        <taxon>Rhynchospora</taxon>
    </lineage>
</organism>
<dbReference type="EC" id="2.3.2.27" evidence="3"/>
<dbReference type="Gene3D" id="3.30.200.20">
    <property type="entry name" value="Phosphorylase Kinase, domain 1"/>
    <property type="match status" value="1"/>
</dbReference>
<dbReference type="InterPro" id="IPR003613">
    <property type="entry name" value="Ubox_domain"/>
</dbReference>
<proteinExistence type="predicted"/>
<evidence type="ECO:0000256" key="1">
    <source>
        <dbReference type="ARBA" id="ARBA00000900"/>
    </source>
</evidence>
<evidence type="ECO:0000256" key="5">
    <source>
        <dbReference type="ARBA" id="ARBA00022741"/>
    </source>
</evidence>
<evidence type="ECO:0000256" key="3">
    <source>
        <dbReference type="ARBA" id="ARBA00012483"/>
    </source>
</evidence>
<keyword evidence="12" id="KW-0418">Kinase</keyword>
<evidence type="ECO:0000259" key="10">
    <source>
        <dbReference type="PROSITE" id="PS50011"/>
    </source>
</evidence>
<comment type="pathway">
    <text evidence="2">Protein modification; protein ubiquitination.</text>
</comment>
<keyword evidence="9" id="KW-0175">Coiled coil</keyword>
<keyword evidence="5 8" id="KW-0547">Nucleotide-binding</keyword>
<evidence type="ECO:0000256" key="4">
    <source>
        <dbReference type="ARBA" id="ARBA00022679"/>
    </source>
</evidence>
<comment type="caution">
    <text evidence="12">The sequence shown here is derived from an EMBL/GenBank/DDBJ whole genome shotgun (WGS) entry which is preliminary data.</text>
</comment>
<dbReference type="InterPro" id="IPR000719">
    <property type="entry name" value="Prot_kinase_dom"/>
</dbReference>
<dbReference type="Gene3D" id="3.30.40.10">
    <property type="entry name" value="Zinc/RING finger domain, C3HC4 (zinc finger)"/>
    <property type="match status" value="1"/>
</dbReference>
<dbReference type="InterPro" id="IPR001245">
    <property type="entry name" value="Ser-Thr/Tyr_kinase_cat_dom"/>
</dbReference>
<evidence type="ECO:0000256" key="7">
    <source>
        <dbReference type="ARBA" id="ARBA00022840"/>
    </source>
</evidence>
<dbReference type="Gene3D" id="1.10.510.10">
    <property type="entry name" value="Transferase(Phosphotransferase) domain 1"/>
    <property type="match status" value="1"/>
</dbReference>
<evidence type="ECO:0000259" key="11">
    <source>
        <dbReference type="PROSITE" id="PS51698"/>
    </source>
</evidence>
<dbReference type="InterPro" id="IPR011009">
    <property type="entry name" value="Kinase-like_dom_sf"/>
</dbReference>
<dbReference type="GO" id="GO:0061630">
    <property type="term" value="F:ubiquitin protein ligase activity"/>
    <property type="evidence" value="ECO:0007669"/>
    <property type="project" value="UniProtKB-EC"/>
</dbReference>
<dbReference type="InterPro" id="IPR017441">
    <property type="entry name" value="Protein_kinase_ATP_BS"/>
</dbReference>
<dbReference type="GO" id="GO:0016567">
    <property type="term" value="P:protein ubiquitination"/>
    <property type="evidence" value="ECO:0007669"/>
    <property type="project" value="InterPro"/>
</dbReference>
<keyword evidence="6" id="KW-0833">Ubl conjugation pathway</keyword>
<feature type="coiled-coil region" evidence="9">
    <location>
        <begin position="200"/>
        <end position="269"/>
    </location>
</feature>
<dbReference type="Proteomes" id="UP001140206">
    <property type="component" value="Chromosome 3"/>
</dbReference>
<dbReference type="PANTHER" id="PTHR45647">
    <property type="entry name" value="OS02G0152300 PROTEIN"/>
    <property type="match status" value="1"/>
</dbReference>
<comment type="catalytic activity">
    <reaction evidence="1">
        <text>S-ubiquitinyl-[E2 ubiquitin-conjugating enzyme]-L-cysteine + [acceptor protein]-L-lysine = [E2 ubiquitin-conjugating enzyme]-L-cysteine + N(6)-ubiquitinyl-[acceptor protein]-L-lysine.</text>
        <dbReference type="EC" id="2.3.2.27"/>
    </reaction>
</comment>
<dbReference type="Pfam" id="PF07714">
    <property type="entry name" value="PK_Tyr_Ser-Thr"/>
    <property type="match status" value="1"/>
</dbReference>
<keyword evidence="7 8" id="KW-0067">ATP-binding</keyword>
<sequence>MGAASDARYSKRMSEVKSKTAKFVMEKADPSCQISFICKGHLVCTIEPKLLSPRKLSQSASMPTEINWQNVLPRNSSFDVLNLRGSMTPEFPQSLIRPSRLPSDLLSTNSNDVFEVRSLQEPSLDSQGSTHEQDTIAGVCAKLQAALADVTKYGVRFNEEICKREKSEMNQALLIKKDEETISALIKEKQEMEFLHKQETKMFRRQLDLLQEENKKFKEERDIAVKEEALHKQKINMVQNQLGLLQEENKKLQKERDNAIKEAEELRGSAGRGSHVSFSEFLVLDLQQATKNFSNSYKIGEGGFGSVYKGFLHNTMVAIKMLHPQSLQGKPEFEQEVAVLRTMRHPNLVTLLGICSEKSALIYEYLPNGSLEDRLACQGGTPPLTWQIRTRIIGEICCALMFLHSHPNRIVHGNLKPENILLDANLVSKLSDFGISRLLMETNSNTLVYHTEYPRGTFAYMDPEFLSSGELTVKSDVYSFGITILRLLTGKSPIKIAADVEDAIETDSLHLIIDKSAGDWPFVQAEQLANLGLRCAQVRKRKRPDLENEWKLVESLMQTASLSVSPSFTSQLDDKGIPSYFMCPIFQEVMKDPHVAADGYTYEAAAIKDWLDSGRKTSPMTNLPLSHQELTPNYTLRCAIQAWLLKHS</sequence>
<feature type="domain" description="U-box" evidence="11">
    <location>
        <begin position="576"/>
        <end position="648"/>
    </location>
</feature>
<evidence type="ECO:0000256" key="6">
    <source>
        <dbReference type="ARBA" id="ARBA00022786"/>
    </source>
</evidence>
<name>A0AAV8EC16_9POAL</name>
<feature type="domain" description="Protein kinase" evidence="10">
    <location>
        <begin position="293"/>
        <end position="557"/>
    </location>
</feature>
<dbReference type="SUPFAM" id="SSF56112">
    <property type="entry name" value="Protein kinase-like (PK-like)"/>
    <property type="match status" value="1"/>
</dbReference>
<evidence type="ECO:0000313" key="13">
    <source>
        <dbReference type="Proteomes" id="UP001140206"/>
    </source>
</evidence>
<dbReference type="PROSITE" id="PS51698">
    <property type="entry name" value="U_BOX"/>
    <property type="match status" value="1"/>
</dbReference>
<dbReference type="EMBL" id="JAMFTS010000003">
    <property type="protein sequence ID" value="KAJ4777775.1"/>
    <property type="molecule type" value="Genomic_DNA"/>
</dbReference>
<dbReference type="Pfam" id="PF04564">
    <property type="entry name" value="U-box"/>
    <property type="match status" value="1"/>
</dbReference>